<name>A0AAV7LNF6_PLEWA</name>
<organism evidence="2 3">
    <name type="scientific">Pleurodeles waltl</name>
    <name type="common">Iberian ribbed newt</name>
    <dbReference type="NCBI Taxonomy" id="8319"/>
    <lineage>
        <taxon>Eukaryota</taxon>
        <taxon>Metazoa</taxon>
        <taxon>Chordata</taxon>
        <taxon>Craniata</taxon>
        <taxon>Vertebrata</taxon>
        <taxon>Euteleostomi</taxon>
        <taxon>Amphibia</taxon>
        <taxon>Batrachia</taxon>
        <taxon>Caudata</taxon>
        <taxon>Salamandroidea</taxon>
        <taxon>Salamandridae</taxon>
        <taxon>Pleurodelinae</taxon>
        <taxon>Pleurodeles</taxon>
    </lineage>
</organism>
<reference evidence="2" key="1">
    <citation type="journal article" date="2022" name="bioRxiv">
        <title>Sequencing and chromosome-scale assembly of the giantPleurodeles waltlgenome.</title>
        <authorList>
            <person name="Brown T."/>
            <person name="Elewa A."/>
            <person name="Iarovenko S."/>
            <person name="Subramanian E."/>
            <person name="Araus A.J."/>
            <person name="Petzold A."/>
            <person name="Susuki M."/>
            <person name="Suzuki K.-i.T."/>
            <person name="Hayashi T."/>
            <person name="Toyoda A."/>
            <person name="Oliveira C."/>
            <person name="Osipova E."/>
            <person name="Leigh N.D."/>
            <person name="Simon A."/>
            <person name="Yun M.H."/>
        </authorList>
    </citation>
    <scope>NUCLEOTIDE SEQUENCE</scope>
    <source>
        <strain evidence="2">20211129_DDA</strain>
        <tissue evidence="2">Liver</tissue>
    </source>
</reference>
<evidence type="ECO:0000313" key="2">
    <source>
        <dbReference type="EMBL" id="KAJ1088970.1"/>
    </source>
</evidence>
<protein>
    <submittedName>
        <fullName evidence="2">Uncharacterized protein</fullName>
    </submittedName>
</protein>
<gene>
    <name evidence="2" type="ORF">NDU88_002124</name>
</gene>
<dbReference type="AlphaFoldDB" id="A0AAV7LNF6"/>
<accession>A0AAV7LNF6</accession>
<feature type="compositionally biased region" description="Polar residues" evidence="1">
    <location>
        <begin position="14"/>
        <end position="27"/>
    </location>
</feature>
<dbReference type="EMBL" id="JANPWB010000015">
    <property type="protein sequence ID" value="KAJ1088970.1"/>
    <property type="molecule type" value="Genomic_DNA"/>
</dbReference>
<evidence type="ECO:0000256" key="1">
    <source>
        <dbReference type="SAM" id="MobiDB-lite"/>
    </source>
</evidence>
<dbReference type="SUPFAM" id="SSF69979">
    <property type="entry name" value="Eea1 homodimerisation domain"/>
    <property type="match status" value="1"/>
</dbReference>
<feature type="region of interest" description="Disordered" evidence="1">
    <location>
        <begin position="1"/>
        <end position="54"/>
    </location>
</feature>
<proteinExistence type="predicted"/>
<keyword evidence="3" id="KW-1185">Reference proteome</keyword>
<sequence>MGKDKAAKAVGTRAITQYTTPRQSTQRLALHAGENDDDPPGGKHSGAHKGGLDAHHSSLCSALEQQIETVSIDLNSLRTDLRKVSEKVYTAESNIGLLQVEMASLKKKMTTVHAEVAELGRRTERSRRSKH</sequence>
<dbReference type="Gene3D" id="1.20.5.340">
    <property type="match status" value="1"/>
</dbReference>
<comment type="caution">
    <text evidence="2">The sequence shown here is derived from an EMBL/GenBank/DDBJ whole genome shotgun (WGS) entry which is preliminary data.</text>
</comment>
<evidence type="ECO:0000313" key="3">
    <source>
        <dbReference type="Proteomes" id="UP001066276"/>
    </source>
</evidence>
<dbReference type="Proteomes" id="UP001066276">
    <property type="component" value="Chromosome 11"/>
</dbReference>